<dbReference type="Pfam" id="PF03609">
    <property type="entry name" value="EII-Sor"/>
    <property type="match status" value="1"/>
</dbReference>
<accession>H1XXZ2</accession>
<dbReference type="GO" id="GO:0009401">
    <property type="term" value="P:phosphoenolpyruvate-dependent sugar phosphotransferase system"/>
    <property type="evidence" value="ECO:0007669"/>
    <property type="project" value="UniProtKB-KW"/>
</dbReference>
<keyword evidence="5" id="KW-0598">Phosphotransferase system</keyword>
<dbReference type="RefSeq" id="WP_006927930.1">
    <property type="nucleotide sequence ID" value="NZ_CM001402.1"/>
</dbReference>
<dbReference type="STRING" id="880073.Cabys_3887"/>
<dbReference type="EMBL" id="CP018099">
    <property type="protein sequence ID" value="APF20632.1"/>
    <property type="molecule type" value="Genomic_DNA"/>
</dbReference>
<dbReference type="HOGENOM" id="CLU_1203012_0_0_0"/>
<keyword evidence="6 9" id="KW-0812">Transmembrane</keyword>
<keyword evidence="2" id="KW-0813">Transport</keyword>
<protein>
    <submittedName>
        <fullName evidence="11">Phosphotransferase system PTS sorbose-specific IIC subunit</fullName>
    </submittedName>
    <submittedName>
        <fullName evidence="10">Phosphotransferase system, mannose/fructose/N-acetylgalactosamine-specific component IIC</fullName>
    </submittedName>
</protein>
<evidence type="ECO:0000256" key="2">
    <source>
        <dbReference type="ARBA" id="ARBA00022448"/>
    </source>
</evidence>
<evidence type="ECO:0000256" key="6">
    <source>
        <dbReference type="ARBA" id="ARBA00022692"/>
    </source>
</evidence>
<dbReference type="AlphaFoldDB" id="H1XXZ2"/>
<comment type="subcellular location">
    <subcellularLocation>
        <location evidence="1">Cell membrane</location>
        <topology evidence="1">Multi-pass membrane protein</topology>
    </subcellularLocation>
</comment>
<feature type="transmembrane region" description="Helical" evidence="9">
    <location>
        <begin position="73"/>
        <end position="89"/>
    </location>
</feature>
<feature type="transmembrane region" description="Helical" evidence="9">
    <location>
        <begin position="212"/>
        <end position="229"/>
    </location>
</feature>
<reference evidence="10 13" key="2">
    <citation type="submission" date="2016-11" db="EMBL/GenBank/DDBJ databases">
        <title>Genomic analysis of Caldithrix abyssi and proposal of a novel bacterial phylum Caldithrichaeota.</title>
        <authorList>
            <person name="Kublanov I."/>
            <person name="Sigalova O."/>
            <person name="Gavrilov S."/>
            <person name="Lebedinsky A."/>
            <person name="Ivanova N."/>
            <person name="Daum C."/>
            <person name="Reddy T."/>
            <person name="Klenk H.P."/>
            <person name="Goker M."/>
            <person name="Reva O."/>
            <person name="Miroshnichenko M."/>
            <person name="Kyprides N."/>
            <person name="Woyke T."/>
            <person name="Gelfand M."/>
        </authorList>
    </citation>
    <scope>NUCLEOTIDE SEQUENCE [LARGE SCALE GENOMIC DNA]</scope>
    <source>
        <strain evidence="10 13">LF13</strain>
    </source>
</reference>
<dbReference type="InterPro" id="IPR004700">
    <property type="entry name" value="PTS_IIC_man"/>
</dbReference>
<dbReference type="InParanoid" id="H1XXZ2"/>
<evidence type="ECO:0000256" key="7">
    <source>
        <dbReference type="ARBA" id="ARBA00022989"/>
    </source>
</evidence>
<evidence type="ECO:0000313" key="12">
    <source>
        <dbReference type="Proteomes" id="UP000004671"/>
    </source>
</evidence>
<evidence type="ECO:0000256" key="9">
    <source>
        <dbReference type="SAM" id="Phobius"/>
    </source>
</evidence>
<keyword evidence="7 9" id="KW-1133">Transmembrane helix</keyword>
<keyword evidence="4" id="KW-0762">Sugar transport</keyword>
<proteinExistence type="predicted"/>
<keyword evidence="8 9" id="KW-0472">Membrane</keyword>
<feature type="transmembrane region" description="Helical" evidence="9">
    <location>
        <begin position="144"/>
        <end position="167"/>
    </location>
</feature>
<feature type="transmembrane region" description="Helical" evidence="9">
    <location>
        <begin position="187"/>
        <end position="205"/>
    </location>
</feature>
<dbReference type="GO" id="GO:0016740">
    <property type="term" value="F:transferase activity"/>
    <property type="evidence" value="ECO:0007669"/>
    <property type="project" value="UniProtKB-KW"/>
</dbReference>
<reference evidence="11 12" key="1">
    <citation type="submission" date="2011-09" db="EMBL/GenBank/DDBJ databases">
        <title>The permanent draft genome of Caldithrix abyssi DSM 13497.</title>
        <authorList>
            <consortium name="US DOE Joint Genome Institute (JGI-PGF)"/>
            <person name="Lucas S."/>
            <person name="Han J."/>
            <person name="Lapidus A."/>
            <person name="Bruce D."/>
            <person name="Goodwin L."/>
            <person name="Pitluck S."/>
            <person name="Peters L."/>
            <person name="Kyrpides N."/>
            <person name="Mavromatis K."/>
            <person name="Ivanova N."/>
            <person name="Mikhailova N."/>
            <person name="Chertkov O."/>
            <person name="Detter J.C."/>
            <person name="Tapia R."/>
            <person name="Han C."/>
            <person name="Land M."/>
            <person name="Hauser L."/>
            <person name="Markowitz V."/>
            <person name="Cheng J.-F."/>
            <person name="Hugenholtz P."/>
            <person name="Woyke T."/>
            <person name="Wu D."/>
            <person name="Spring S."/>
            <person name="Brambilla E."/>
            <person name="Klenk H.-P."/>
            <person name="Eisen J.A."/>
        </authorList>
    </citation>
    <scope>NUCLEOTIDE SEQUENCE [LARGE SCALE GENOMIC DNA]</scope>
    <source>
        <strain evidence="11 12">DSM 13497</strain>
    </source>
</reference>
<evidence type="ECO:0000256" key="8">
    <source>
        <dbReference type="ARBA" id="ARBA00023136"/>
    </source>
</evidence>
<sequence precursor="true">METVILLSAVAAILMLDNSAAFQVLLAQPIFSGPIIGYIGGNVELGYELGFLLQLVWLSDLPIGAAIIPEGNFGSMAATILGVYLIGLHPQYSEFLVFLMICYGILGSFIGAKVVNLIRKGNEIYLNSLQQKLEQGKIIRLGRVIFFSLLFNAAVVFIFFVAMTLIFAKLFGLFQGVLIPELNRIGMYARVAILGTGIGLTITLFSEKRWRPFYVIGLLFGGGWVLYEIF</sequence>
<organism evidence="11 12">
    <name type="scientific">Caldithrix abyssi DSM 13497</name>
    <dbReference type="NCBI Taxonomy" id="880073"/>
    <lineage>
        <taxon>Bacteria</taxon>
        <taxon>Pseudomonadati</taxon>
        <taxon>Calditrichota</taxon>
        <taxon>Calditrichia</taxon>
        <taxon>Calditrichales</taxon>
        <taxon>Calditrichaceae</taxon>
        <taxon>Caldithrix</taxon>
    </lineage>
</organism>
<dbReference type="Proteomes" id="UP000183868">
    <property type="component" value="Chromosome"/>
</dbReference>
<evidence type="ECO:0000313" key="11">
    <source>
        <dbReference type="EMBL" id="EHO40867.1"/>
    </source>
</evidence>
<keyword evidence="12" id="KW-1185">Reference proteome</keyword>
<keyword evidence="11" id="KW-0808">Transferase</keyword>
<dbReference type="Proteomes" id="UP000004671">
    <property type="component" value="Chromosome"/>
</dbReference>
<dbReference type="GO" id="GO:0005886">
    <property type="term" value="C:plasma membrane"/>
    <property type="evidence" value="ECO:0007669"/>
    <property type="project" value="UniProtKB-SubCell"/>
</dbReference>
<evidence type="ECO:0000256" key="1">
    <source>
        <dbReference type="ARBA" id="ARBA00004651"/>
    </source>
</evidence>
<evidence type="ECO:0000256" key="4">
    <source>
        <dbReference type="ARBA" id="ARBA00022597"/>
    </source>
</evidence>
<evidence type="ECO:0000256" key="5">
    <source>
        <dbReference type="ARBA" id="ARBA00022683"/>
    </source>
</evidence>
<gene>
    <name evidence="10" type="ORF">Cabys_3887</name>
    <name evidence="11" type="ORF">Calab_1241</name>
</gene>
<keyword evidence="3" id="KW-1003">Cell membrane</keyword>
<dbReference type="FunCoup" id="H1XXZ2">
    <property type="interactions" value="65"/>
</dbReference>
<dbReference type="TCDB" id="4.A.6.1.20">
    <property type="family name" value="the pts mannose-fructose-sorbose (man) family"/>
</dbReference>
<feature type="transmembrane region" description="Helical" evidence="9">
    <location>
        <begin position="95"/>
        <end position="115"/>
    </location>
</feature>
<dbReference type="EMBL" id="CM001402">
    <property type="protein sequence ID" value="EHO40867.1"/>
    <property type="molecule type" value="Genomic_DNA"/>
</dbReference>
<evidence type="ECO:0000313" key="13">
    <source>
        <dbReference type="Proteomes" id="UP000183868"/>
    </source>
</evidence>
<name>H1XXZ2_CALAY</name>
<dbReference type="KEGG" id="caby:Cabys_3887"/>
<evidence type="ECO:0000256" key="3">
    <source>
        <dbReference type="ARBA" id="ARBA00022475"/>
    </source>
</evidence>
<evidence type="ECO:0000313" key="10">
    <source>
        <dbReference type="EMBL" id="APF20632.1"/>
    </source>
</evidence>
<dbReference type="OrthoDB" id="9815089at2"/>
<dbReference type="PaxDb" id="880073-Calab_1241"/>